<reference evidence="2" key="1">
    <citation type="submission" date="2018-06" db="EMBL/GenBank/DDBJ databases">
        <authorList>
            <person name="Zhirakovskaya E."/>
        </authorList>
    </citation>
    <scope>NUCLEOTIDE SEQUENCE</scope>
</reference>
<gene>
    <name evidence="2" type="ORF">MNBD_NITROSPIRAE02-481</name>
</gene>
<feature type="region of interest" description="Disordered" evidence="1">
    <location>
        <begin position="1"/>
        <end position="24"/>
    </location>
</feature>
<evidence type="ECO:0000313" key="2">
    <source>
        <dbReference type="EMBL" id="VAX29812.1"/>
    </source>
</evidence>
<evidence type="ECO:0000256" key="1">
    <source>
        <dbReference type="SAM" id="MobiDB-lite"/>
    </source>
</evidence>
<dbReference type="AlphaFoldDB" id="A0A3B1CND8"/>
<proteinExistence type="predicted"/>
<feature type="compositionally biased region" description="Basic residues" evidence="1">
    <location>
        <begin position="1"/>
        <end position="17"/>
    </location>
</feature>
<dbReference type="EMBL" id="UOGH01000134">
    <property type="protein sequence ID" value="VAX29812.1"/>
    <property type="molecule type" value="Genomic_DNA"/>
</dbReference>
<name>A0A3B1CND8_9ZZZZ</name>
<feature type="non-terminal residue" evidence="2">
    <location>
        <position position="1"/>
    </location>
</feature>
<sequence length="24" mass="2541">RKTATKKAATARKKVTKKAAAALK</sequence>
<accession>A0A3B1CND8</accession>
<organism evidence="2">
    <name type="scientific">hydrothermal vent metagenome</name>
    <dbReference type="NCBI Taxonomy" id="652676"/>
    <lineage>
        <taxon>unclassified sequences</taxon>
        <taxon>metagenomes</taxon>
        <taxon>ecological metagenomes</taxon>
    </lineage>
</organism>
<protein>
    <submittedName>
        <fullName evidence="2">Uncharacterized protein</fullName>
    </submittedName>
</protein>